<dbReference type="GO" id="GO:0032991">
    <property type="term" value="C:protein-containing complex"/>
    <property type="evidence" value="ECO:0007669"/>
    <property type="project" value="TreeGrafter"/>
</dbReference>
<dbReference type="GO" id="GO:0008757">
    <property type="term" value="F:S-adenosylmethionine-dependent methyltransferase activity"/>
    <property type="evidence" value="ECO:0007669"/>
    <property type="project" value="UniProtKB-ARBA"/>
</dbReference>
<dbReference type="OrthoDB" id="2529286at2759"/>
<dbReference type="Pfam" id="PF10294">
    <property type="entry name" value="Methyltransf_16"/>
    <property type="match status" value="1"/>
</dbReference>
<protein>
    <recommendedName>
        <fullName evidence="4">Ribosomal lysine N-methyltransferase 5</fullName>
    </recommendedName>
</protein>
<evidence type="ECO:0000313" key="5">
    <source>
        <dbReference type="EMBL" id="ODQ74328.1"/>
    </source>
</evidence>
<evidence type="ECO:0000256" key="1">
    <source>
        <dbReference type="ARBA" id="ARBA00022603"/>
    </source>
</evidence>
<evidence type="ECO:0000256" key="3">
    <source>
        <dbReference type="ARBA" id="ARBA00038458"/>
    </source>
</evidence>
<reference evidence="5 6" key="1">
    <citation type="journal article" date="2016" name="Proc. Natl. Acad. Sci. U.S.A.">
        <title>Comparative genomics of biotechnologically important yeasts.</title>
        <authorList>
            <person name="Riley R."/>
            <person name="Haridas S."/>
            <person name="Wolfe K.H."/>
            <person name="Lopes M.R."/>
            <person name="Hittinger C.T."/>
            <person name="Goeker M."/>
            <person name="Salamov A.A."/>
            <person name="Wisecaver J.H."/>
            <person name="Long T.M."/>
            <person name="Calvey C.H."/>
            <person name="Aerts A.L."/>
            <person name="Barry K.W."/>
            <person name="Choi C."/>
            <person name="Clum A."/>
            <person name="Coughlan A.Y."/>
            <person name="Deshpande S."/>
            <person name="Douglass A.P."/>
            <person name="Hanson S.J."/>
            <person name="Klenk H.-P."/>
            <person name="LaButti K.M."/>
            <person name="Lapidus A."/>
            <person name="Lindquist E.A."/>
            <person name="Lipzen A.M."/>
            <person name="Meier-Kolthoff J.P."/>
            <person name="Ohm R.A."/>
            <person name="Otillar R.P."/>
            <person name="Pangilinan J.L."/>
            <person name="Peng Y."/>
            <person name="Rokas A."/>
            <person name="Rosa C.A."/>
            <person name="Scheuner C."/>
            <person name="Sibirny A.A."/>
            <person name="Slot J.C."/>
            <person name="Stielow J.B."/>
            <person name="Sun H."/>
            <person name="Kurtzman C.P."/>
            <person name="Blackwell M."/>
            <person name="Grigoriev I.V."/>
            <person name="Jeffries T.W."/>
        </authorList>
    </citation>
    <scope>NUCLEOTIDE SEQUENCE [LARGE SCALE GENOMIC DNA]</scope>
    <source>
        <strain evidence="5 6">NRRL Y-11557</strain>
    </source>
</reference>
<accession>A0A1E3Q9T2</accession>
<dbReference type="EMBL" id="KV454292">
    <property type="protein sequence ID" value="ODQ74328.1"/>
    <property type="molecule type" value="Genomic_DNA"/>
</dbReference>
<dbReference type="PANTHER" id="PTHR14614:SF109">
    <property type="entry name" value="RIBOSOMAL LYSINE N-METHYLTRANSFERASE 5"/>
    <property type="match status" value="1"/>
</dbReference>
<dbReference type="InterPro" id="IPR019410">
    <property type="entry name" value="Methyltransf_16"/>
</dbReference>
<keyword evidence="1" id="KW-0808">Transferase</keyword>
<sequence length="319" mass="36487">MTITFDALLDDRLEQLTLDDTSEHIFTLFSQHKPPDNQNLGYISRTAHTLPILIRLHASLIRVSVEFEIHQSLELLNSQQENNTTGAVLWQITPLFAEWLLTPGTVFHNLLFGERESGSLDVIEIGAGTSGILACALSLPLFAHYENDSKTGSYIATDQSHILRMLKKTWEVISQLSSIWRRFCCIEPKQPRITHERSGPRIEVLELDWEHAKQDIKDIHDFLWTSQDEAIIAKKEFDIVVACDTVYNDFLIAPFVNALKILAGENTHILLGMQLRSHDVQEAFLREAQSNSLDVWHVLPEHLSERMQSGFAVYYLRRS</sequence>
<organism evidence="5 6">
    <name type="scientific">Lipomyces starkeyi NRRL Y-11557</name>
    <dbReference type="NCBI Taxonomy" id="675824"/>
    <lineage>
        <taxon>Eukaryota</taxon>
        <taxon>Fungi</taxon>
        <taxon>Dikarya</taxon>
        <taxon>Ascomycota</taxon>
        <taxon>Saccharomycotina</taxon>
        <taxon>Lipomycetes</taxon>
        <taxon>Lipomycetales</taxon>
        <taxon>Lipomycetaceae</taxon>
        <taxon>Lipomyces</taxon>
    </lineage>
</organism>
<keyword evidence="1" id="KW-0489">Methyltransferase</keyword>
<evidence type="ECO:0000313" key="6">
    <source>
        <dbReference type="Proteomes" id="UP000094385"/>
    </source>
</evidence>
<dbReference type="GO" id="GO:0032259">
    <property type="term" value="P:methylation"/>
    <property type="evidence" value="ECO:0007669"/>
    <property type="project" value="UniProtKB-KW"/>
</dbReference>
<dbReference type="AlphaFoldDB" id="A0A1E3Q9T2"/>
<dbReference type="InterPro" id="IPR029063">
    <property type="entry name" value="SAM-dependent_MTases_sf"/>
</dbReference>
<dbReference type="Gene3D" id="3.40.50.150">
    <property type="entry name" value="Vaccinia Virus protein VP39"/>
    <property type="match status" value="1"/>
</dbReference>
<evidence type="ECO:0000256" key="4">
    <source>
        <dbReference type="ARBA" id="ARBA00039932"/>
    </source>
</evidence>
<dbReference type="PANTHER" id="PTHR14614">
    <property type="entry name" value="HEPATOCELLULAR CARCINOMA-ASSOCIATED ANTIGEN"/>
    <property type="match status" value="1"/>
</dbReference>
<keyword evidence="6" id="KW-1185">Reference proteome</keyword>
<proteinExistence type="inferred from homology"/>
<dbReference type="GO" id="GO:0005829">
    <property type="term" value="C:cytosol"/>
    <property type="evidence" value="ECO:0007669"/>
    <property type="project" value="TreeGrafter"/>
</dbReference>
<keyword evidence="2" id="KW-0949">S-adenosyl-L-methionine</keyword>
<comment type="similarity">
    <text evidence="3">Belongs to the class I-like SAM-binding methyltransferase superfamily. RKM5 family.</text>
</comment>
<name>A0A1E3Q9T2_LIPST</name>
<dbReference type="STRING" id="675824.A0A1E3Q9T2"/>
<dbReference type="Proteomes" id="UP000094385">
    <property type="component" value="Unassembled WGS sequence"/>
</dbReference>
<evidence type="ECO:0000256" key="2">
    <source>
        <dbReference type="ARBA" id="ARBA00022691"/>
    </source>
</evidence>
<gene>
    <name evidence="5" type="ORF">LIPSTDRAFT_51467</name>
</gene>